<reference evidence="5" key="1">
    <citation type="submission" date="2022-11" db="UniProtKB">
        <authorList>
            <consortium name="WormBaseParasite"/>
        </authorList>
    </citation>
    <scope>IDENTIFICATION</scope>
</reference>
<accession>A0A914DF55</accession>
<dbReference type="WBParaSite" id="ACRNAN_scaffold2434.g9485.t1">
    <property type="protein sequence ID" value="ACRNAN_scaffold2434.g9485.t1"/>
    <property type="gene ID" value="ACRNAN_scaffold2434.g9485"/>
</dbReference>
<sequence length="217" mass="24746">MLLFLSITVLTFFHQVNTKLGFDSADAYTINTFRCMRGQGYDFFIARVYHSYGAPDPVGVQNIKNVKLAGWSLIDAYIFPCLKDTCPSGKQQVIDALNFTQQANVSFNTFWLDIERFAWPSNKTFNRQFISDMVQQAQAMGAKVGIYTLSTYWNEIVGLDFTTFSSLPLWWPQYDGVQNITDFKPFSGWNLPAIHQFSGGVQEDGCSITIDQDWYPD</sequence>
<dbReference type="SUPFAM" id="SSF51445">
    <property type="entry name" value="(Trans)glycosidases"/>
    <property type="match status" value="1"/>
</dbReference>
<keyword evidence="4" id="KW-1185">Reference proteome</keyword>
<keyword evidence="2 3" id="KW-0732">Signal</keyword>
<dbReference type="GO" id="GO:0007165">
    <property type="term" value="P:signal transduction"/>
    <property type="evidence" value="ECO:0007669"/>
    <property type="project" value="TreeGrafter"/>
</dbReference>
<name>A0A914DF55_9BILA</name>
<dbReference type="CDD" id="cd06416">
    <property type="entry name" value="GH25_Lys1-like"/>
    <property type="match status" value="1"/>
</dbReference>
<dbReference type="Proteomes" id="UP000887540">
    <property type="component" value="Unplaced"/>
</dbReference>
<dbReference type="GO" id="GO:0016998">
    <property type="term" value="P:cell wall macromolecule catabolic process"/>
    <property type="evidence" value="ECO:0007669"/>
    <property type="project" value="InterPro"/>
</dbReference>
<dbReference type="PROSITE" id="PS51904">
    <property type="entry name" value="GLYCOSYL_HYDROL_F25_2"/>
    <property type="match status" value="1"/>
</dbReference>
<proteinExistence type="inferred from homology"/>
<dbReference type="InterPro" id="IPR017853">
    <property type="entry name" value="GH"/>
</dbReference>
<dbReference type="Gene3D" id="3.20.20.80">
    <property type="entry name" value="Glycosidases"/>
    <property type="match status" value="1"/>
</dbReference>
<protein>
    <submittedName>
        <fullName evidence="5">Lysozyme</fullName>
    </submittedName>
</protein>
<feature type="chain" id="PRO_5037792452" evidence="3">
    <location>
        <begin position="19"/>
        <end position="217"/>
    </location>
</feature>
<dbReference type="GO" id="GO:0009253">
    <property type="term" value="P:peptidoglycan catabolic process"/>
    <property type="evidence" value="ECO:0007669"/>
    <property type="project" value="InterPro"/>
</dbReference>
<evidence type="ECO:0000313" key="4">
    <source>
        <dbReference type="Proteomes" id="UP000887540"/>
    </source>
</evidence>
<dbReference type="PANTHER" id="PTHR23208:SF36">
    <property type="entry name" value="LYSOZYME-RELATED"/>
    <property type="match status" value="1"/>
</dbReference>
<evidence type="ECO:0000256" key="1">
    <source>
        <dbReference type="ARBA" id="ARBA00010646"/>
    </source>
</evidence>
<dbReference type="AlphaFoldDB" id="A0A914DF55"/>
<dbReference type="PANTHER" id="PTHR23208">
    <property type="entry name" value="LYSOZYME PROTEIN"/>
    <property type="match status" value="1"/>
</dbReference>
<dbReference type="GO" id="GO:0045087">
    <property type="term" value="P:innate immune response"/>
    <property type="evidence" value="ECO:0007669"/>
    <property type="project" value="TreeGrafter"/>
</dbReference>
<feature type="signal peptide" evidence="3">
    <location>
        <begin position="1"/>
        <end position="18"/>
    </location>
</feature>
<comment type="similarity">
    <text evidence="1">Belongs to the glycosyl hydrolase 25 family.</text>
</comment>
<dbReference type="InterPro" id="IPR051595">
    <property type="entry name" value="GH25_Enzymes"/>
</dbReference>
<evidence type="ECO:0000256" key="2">
    <source>
        <dbReference type="ARBA" id="ARBA00022729"/>
    </source>
</evidence>
<evidence type="ECO:0000256" key="3">
    <source>
        <dbReference type="SAM" id="SignalP"/>
    </source>
</evidence>
<dbReference type="InterPro" id="IPR002053">
    <property type="entry name" value="Glyco_hydro_25"/>
</dbReference>
<dbReference type="GO" id="GO:0003796">
    <property type="term" value="F:lysozyme activity"/>
    <property type="evidence" value="ECO:0007669"/>
    <property type="project" value="InterPro"/>
</dbReference>
<evidence type="ECO:0000313" key="5">
    <source>
        <dbReference type="WBParaSite" id="ACRNAN_scaffold2434.g9485.t1"/>
    </source>
</evidence>
<organism evidence="4 5">
    <name type="scientific">Acrobeloides nanus</name>
    <dbReference type="NCBI Taxonomy" id="290746"/>
    <lineage>
        <taxon>Eukaryota</taxon>
        <taxon>Metazoa</taxon>
        <taxon>Ecdysozoa</taxon>
        <taxon>Nematoda</taxon>
        <taxon>Chromadorea</taxon>
        <taxon>Rhabditida</taxon>
        <taxon>Tylenchina</taxon>
        <taxon>Cephalobomorpha</taxon>
        <taxon>Cephaloboidea</taxon>
        <taxon>Cephalobidae</taxon>
        <taxon>Acrobeloides</taxon>
    </lineage>
</organism>